<dbReference type="Pfam" id="PF17932">
    <property type="entry name" value="TetR_C_24"/>
    <property type="match status" value="1"/>
</dbReference>
<evidence type="ECO:0000313" key="6">
    <source>
        <dbReference type="Proteomes" id="UP000011747"/>
    </source>
</evidence>
<dbReference type="InterPro" id="IPR023772">
    <property type="entry name" value="DNA-bd_HTH_TetR-type_CS"/>
</dbReference>
<dbReference type="Gene3D" id="1.10.10.60">
    <property type="entry name" value="Homeodomain-like"/>
    <property type="match status" value="1"/>
</dbReference>
<evidence type="ECO:0000259" key="4">
    <source>
        <dbReference type="PROSITE" id="PS50977"/>
    </source>
</evidence>
<feature type="DNA-binding region" description="H-T-H motif" evidence="3">
    <location>
        <begin position="22"/>
        <end position="41"/>
    </location>
</feature>
<dbReference type="PRINTS" id="PR00455">
    <property type="entry name" value="HTHTETR"/>
</dbReference>
<dbReference type="SUPFAM" id="SSF46689">
    <property type="entry name" value="Homeodomain-like"/>
    <property type="match status" value="1"/>
</dbReference>
<evidence type="ECO:0000313" key="5">
    <source>
        <dbReference type="EMBL" id="EHL76947.1"/>
    </source>
</evidence>
<dbReference type="InterPro" id="IPR036271">
    <property type="entry name" value="Tet_transcr_reg_TetR-rel_C_sf"/>
</dbReference>
<dbReference type="Pfam" id="PF00440">
    <property type="entry name" value="TetR_N"/>
    <property type="match status" value="1"/>
</dbReference>
<dbReference type="HOGENOM" id="CLU_069356_12_4_9"/>
<reference evidence="5 6" key="1">
    <citation type="submission" date="2011-09" db="EMBL/GenBank/DDBJ databases">
        <title>The Genome Sequence of Bacillus smithii 7_3_47FAA.</title>
        <authorList>
            <consortium name="The Broad Institute Genome Sequencing Platform"/>
            <person name="Earl A."/>
            <person name="Ward D."/>
            <person name="Feldgarden M."/>
            <person name="Gevers D."/>
            <person name="Daigneault M."/>
            <person name="Strauss J."/>
            <person name="Allen-Vercoe E."/>
            <person name="Young S.K."/>
            <person name="Zeng Q."/>
            <person name="Gargeya S."/>
            <person name="Fitzgerald M."/>
            <person name="Haas B."/>
            <person name="Abouelleil A."/>
            <person name="Alvarado L."/>
            <person name="Arachchi H.M."/>
            <person name="Berlin A."/>
            <person name="Brown A."/>
            <person name="Chapman S.B."/>
            <person name="Chen Z."/>
            <person name="Dunbar C."/>
            <person name="Freedman E."/>
            <person name="Gearin G."/>
            <person name="Goldberg J."/>
            <person name="Griggs A."/>
            <person name="Gujja S."/>
            <person name="Heiman D."/>
            <person name="Howarth C."/>
            <person name="Larson L."/>
            <person name="Lui A."/>
            <person name="MacDonald P.J.P."/>
            <person name="Montmayeur A."/>
            <person name="Murphy C."/>
            <person name="Neiman D."/>
            <person name="Pearson M."/>
            <person name="Priest M."/>
            <person name="Roberts A."/>
            <person name="Saif S."/>
            <person name="Shea T."/>
            <person name="Shenoy N."/>
            <person name="Sisk P."/>
            <person name="Stolte C."/>
            <person name="Sykes S."/>
            <person name="Wortman J."/>
            <person name="Nusbaum C."/>
            <person name="Birren B."/>
        </authorList>
    </citation>
    <scope>NUCLEOTIDE SEQUENCE [LARGE SCALE GENOMIC DNA]</scope>
    <source>
        <strain evidence="5 6">7_3_47FAA</strain>
    </source>
</reference>
<protein>
    <recommendedName>
        <fullName evidence="4">HTH tetR-type domain-containing protein</fullName>
    </recommendedName>
</protein>
<dbReference type="PANTHER" id="PTHR43479:SF11">
    <property type="entry name" value="ACREF_ENVCD OPERON REPRESSOR-RELATED"/>
    <property type="match status" value="1"/>
</dbReference>
<dbReference type="InterPro" id="IPR050624">
    <property type="entry name" value="HTH-type_Tx_Regulator"/>
</dbReference>
<organism evidence="5 6">
    <name type="scientific">Bacillus smithii 7_3_47FAA</name>
    <dbReference type="NCBI Taxonomy" id="665952"/>
    <lineage>
        <taxon>Bacteria</taxon>
        <taxon>Bacillati</taxon>
        <taxon>Bacillota</taxon>
        <taxon>Bacilli</taxon>
        <taxon>Bacillales</taxon>
        <taxon>Bacillaceae</taxon>
        <taxon>Bacillus</taxon>
    </lineage>
</organism>
<evidence type="ECO:0000256" key="2">
    <source>
        <dbReference type="ARBA" id="ARBA00023125"/>
    </source>
</evidence>
<comment type="caution">
    <text evidence="5">The sequence shown here is derived from an EMBL/GenBank/DDBJ whole genome shotgun (WGS) entry which is preliminary data.</text>
</comment>
<dbReference type="SUPFAM" id="SSF48498">
    <property type="entry name" value="Tetracyclin repressor-like, C-terminal domain"/>
    <property type="match status" value="1"/>
</dbReference>
<evidence type="ECO:0000256" key="1">
    <source>
        <dbReference type="ARBA" id="ARBA00022491"/>
    </source>
</evidence>
<feature type="domain" description="HTH tetR-type" evidence="4">
    <location>
        <begin position="1"/>
        <end position="59"/>
    </location>
</feature>
<dbReference type="PROSITE" id="PS01081">
    <property type="entry name" value="HTH_TETR_1"/>
    <property type="match status" value="1"/>
</dbReference>
<accession>G9QMX6</accession>
<gene>
    <name evidence="5" type="ORF">HMPREF1015_00893</name>
</gene>
<dbReference type="EMBL" id="ACWF01000120">
    <property type="protein sequence ID" value="EHL76947.1"/>
    <property type="molecule type" value="Genomic_DNA"/>
</dbReference>
<name>G9QMX6_9BACI</name>
<dbReference type="PATRIC" id="fig|665952.3.peg.2462"/>
<sequence length="189" mass="22404">MKETIMDKSIELFAEKGFKETSIQDIMDELHVTKGTFYYYFKSKEELLKDIHLQYIERLLENQKKIISDPSKTCQEKLFAIIYKLIQDIEKEGQRAKVFIREINHLSDQYLDIVLPKRDQFRENVQLLIEEGIKNGEFRTDLPPDIVSFGILGIANWSYFWFKPTGKVSDKRVAEIFYEMLIHGIQQNN</sequence>
<dbReference type="InterPro" id="IPR009057">
    <property type="entry name" value="Homeodomain-like_sf"/>
</dbReference>
<dbReference type="PANTHER" id="PTHR43479">
    <property type="entry name" value="ACREF/ENVCD OPERON REPRESSOR-RELATED"/>
    <property type="match status" value="1"/>
</dbReference>
<dbReference type="RefSeq" id="WP_003354651.1">
    <property type="nucleotide sequence ID" value="NZ_JH414757.1"/>
</dbReference>
<dbReference type="GO" id="GO:0003677">
    <property type="term" value="F:DNA binding"/>
    <property type="evidence" value="ECO:0007669"/>
    <property type="project" value="UniProtKB-UniRule"/>
</dbReference>
<keyword evidence="6" id="KW-1185">Reference proteome</keyword>
<dbReference type="InterPro" id="IPR041490">
    <property type="entry name" value="KstR2_TetR_C"/>
</dbReference>
<proteinExistence type="predicted"/>
<keyword evidence="1" id="KW-0678">Repressor</keyword>
<keyword evidence="2 3" id="KW-0238">DNA-binding</keyword>
<dbReference type="PROSITE" id="PS50977">
    <property type="entry name" value="HTH_TETR_2"/>
    <property type="match status" value="1"/>
</dbReference>
<dbReference type="Proteomes" id="UP000011747">
    <property type="component" value="Unassembled WGS sequence"/>
</dbReference>
<evidence type="ECO:0000256" key="3">
    <source>
        <dbReference type="PROSITE-ProRule" id="PRU00335"/>
    </source>
</evidence>
<dbReference type="AlphaFoldDB" id="G9QMX6"/>
<dbReference type="Gene3D" id="1.10.357.10">
    <property type="entry name" value="Tetracycline Repressor, domain 2"/>
    <property type="match status" value="1"/>
</dbReference>
<dbReference type="InterPro" id="IPR001647">
    <property type="entry name" value="HTH_TetR"/>
</dbReference>